<dbReference type="EMBL" id="CP034170">
    <property type="protein sequence ID" value="AZI58631.1"/>
    <property type="molecule type" value="Genomic_DNA"/>
</dbReference>
<name>A0A3G8ZYH5_9ACTN</name>
<sequence length="170" mass="18883">MARWPFSNDALRAMYAGGHGNATARRFAQFWATVQSAGVVPKRWVTLEVVGRRTGRITRFPLGMADCNGNWYVVSMLGNDCNWVRNVRAAGGFVTIRHGRSMARRLVEVPVDERAPILRRYLQKVPGARPHMPVRPGAPLAEFELIASDYPVFRVDAIAPNPPSRARSGA</sequence>
<proteinExistence type="predicted"/>
<dbReference type="InterPro" id="IPR012349">
    <property type="entry name" value="Split_barrel_FMN-bd"/>
</dbReference>
<evidence type="ECO:0000313" key="1">
    <source>
        <dbReference type="EMBL" id="AZI58631.1"/>
    </source>
</evidence>
<organism evidence="1 2">
    <name type="scientific">Nakamurella antarctica</name>
    <dbReference type="NCBI Taxonomy" id="1902245"/>
    <lineage>
        <taxon>Bacteria</taxon>
        <taxon>Bacillati</taxon>
        <taxon>Actinomycetota</taxon>
        <taxon>Actinomycetes</taxon>
        <taxon>Nakamurellales</taxon>
        <taxon>Nakamurellaceae</taxon>
        <taxon>Nakamurella</taxon>
    </lineage>
</organism>
<dbReference type="Pfam" id="PF04075">
    <property type="entry name" value="F420H2_quin_red"/>
    <property type="match status" value="1"/>
</dbReference>
<dbReference type="Proteomes" id="UP000268084">
    <property type="component" value="Chromosome"/>
</dbReference>
<dbReference type="InterPro" id="IPR004378">
    <property type="entry name" value="F420H2_quin_Rdtase"/>
</dbReference>
<gene>
    <name evidence="1" type="ORF">EH165_11290</name>
</gene>
<keyword evidence="2" id="KW-1185">Reference proteome</keyword>
<accession>A0A3G8ZYH5</accession>
<dbReference type="AlphaFoldDB" id="A0A3G8ZYH5"/>
<dbReference type="GO" id="GO:0016491">
    <property type="term" value="F:oxidoreductase activity"/>
    <property type="evidence" value="ECO:0007669"/>
    <property type="project" value="InterPro"/>
</dbReference>
<protein>
    <submittedName>
        <fullName evidence="1">DUF385 domain-containing protein</fullName>
    </submittedName>
</protein>
<dbReference type="Gene3D" id="2.30.110.10">
    <property type="entry name" value="Electron Transport, Fmn-binding Protein, Chain A"/>
    <property type="match status" value="1"/>
</dbReference>
<dbReference type="OrthoDB" id="3778270at2"/>
<reference evidence="1 2" key="1">
    <citation type="submission" date="2018-11" db="EMBL/GenBank/DDBJ databases">
        <authorList>
            <person name="Da X."/>
        </authorList>
    </citation>
    <scope>NUCLEOTIDE SEQUENCE [LARGE SCALE GENOMIC DNA]</scope>
    <source>
        <strain evidence="1 2">S14-144</strain>
    </source>
</reference>
<evidence type="ECO:0000313" key="2">
    <source>
        <dbReference type="Proteomes" id="UP000268084"/>
    </source>
</evidence>
<reference evidence="1 2" key="2">
    <citation type="submission" date="2018-12" db="EMBL/GenBank/DDBJ databases">
        <title>Nakamurella antarcticus sp. nov., isolated from Antarctica South Shetland Islands soil.</title>
        <authorList>
            <person name="Peng F."/>
        </authorList>
    </citation>
    <scope>NUCLEOTIDE SEQUENCE [LARGE SCALE GENOMIC DNA]</scope>
    <source>
        <strain evidence="1 2">S14-144</strain>
    </source>
</reference>
<dbReference type="KEGG" id="nak:EH165_11290"/>